<proteinExistence type="predicted"/>
<keyword evidence="3" id="KW-1185">Reference proteome</keyword>
<sequence length="114" mass="13501">MKMNRTAAIHTNTNRWMDNIGESEKRSINKDRCRQIERRRTGRQGFSQYKKEQSRETSEIDMPEGDLLGLRLEMGCLEEEIEKELEMEMDRNADSADRDKQVDEQGCRAVRSFR</sequence>
<gene>
    <name evidence="2" type="ORF">WR25_14511</name>
</gene>
<evidence type="ECO:0000313" key="3">
    <source>
        <dbReference type="Proteomes" id="UP000218231"/>
    </source>
</evidence>
<dbReference type="EMBL" id="LIAE01005869">
    <property type="protein sequence ID" value="PAV92951.1"/>
    <property type="molecule type" value="Genomic_DNA"/>
</dbReference>
<feature type="compositionally biased region" description="Basic and acidic residues" evidence="1">
    <location>
        <begin position="90"/>
        <end position="106"/>
    </location>
</feature>
<protein>
    <submittedName>
        <fullName evidence="2">Uncharacterized protein</fullName>
    </submittedName>
</protein>
<dbReference type="AlphaFoldDB" id="A0A2A2M352"/>
<feature type="compositionally biased region" description="Basic and acidic residues" evidence="1">
    <location>
        <begin position="22"/>
        <end position="39"/>
    </location>
</feature>
<name>A0A2A2M352_9BILA</name>
<feature type="region of interest" description="Disordered" evidence="1">
    <location>
        <begin position="1"/>
        <end position="60"/>
    </location>
</feature>
<dbReference type="Proteomes" id="UP000218231">
    <property type="component" value="Unassembled WGS sequence"/>
</dbReference>
<reference evidence="2 3" key="1">
    <citation type="journal article" date="2017" name="Curr. Biol.">
        <title>Genome architecture and evolution of a unichromosomal asexual nematode.</title>
        <authorList>
            <person name="Fradin H."/>
            <person name="Zegar C."/>
            <person name="Gutwein M."/>
            <person name="Lucas J."/>
            <person name="Kovtun M."/>
            <person name="Corcoran D."/>
            <person name="Baugh L.R."/>
            <person name="Kiontke K."/>
            <person name="Gunsalus K."/>
            <person name="Fitch D.H."/>
            <person name="Piano F."/>
        </authorList>
    </citation>
    <scope>NUCLEOTIDE SEQUENCE [LARGE SCALE GENOMIC DNA]</scope>
    <source>
        <strain evidence="2">PF1309</strain>
    </source>
</reference>
<evidence type="ECO:0000256" key="1">
    <source>
        <dbReference type="SAM" id="MobiDB-lite"/>
    </source>
</evidence>
<feature type="region of interest" description="Disordered" evidence="1">
    <location>
        <begin position="90"/>
        <end position="114"/>
    </location>
</feature>
<organism evidence="2 3">
    <name type="scientific">Diploscapter pachys</name>
    <dbReference type="NCBI Taxonomy" id="2018661"/>
    <lineage>
        <taxon>Eukaryota</taxon>
        <taxon>Metazoa</taxon>
        <taxon>Ecdysozoa</taxon>
        <taxon>Nematoda</taxon>
        <taxon>Chromadorea</taxon>
        <taxon>Rhabditida</taxon>
        <taxon>Rhabditina</taxon>
        <taxon>Rhabditomorpha</taxon>
        <taxon>Rhabditoidea</taxon>
        <taxon>Rhabditidae</taxon>
        <taxon>Diploscapter</taxon>
    </lineage>
</organism>
<feature type="compositionally biased region" description="Basic and acidic residues" evidence="1">
    <location>
        <begin position="49"/>
        <end position="58"/>
    </location>
</feature>
<evidence type="ECO:0000313" key="2">
    <source>
        <dbReference type="EMBL" id="PAV92951.1"/>
    </source>
</evidence>
<comment type="caution">
    <text evidence="2">The sequence shown here is derived from an EMBL/GenBank/DDBJ whole genome shotgun (WGS) entry which is preliminary data.</text>
</comment>
<accession>A0A2A2M352</accession>